<feature type="region of interest" description="Disordered" evidence="1">
    <location>
        <begin position="28"/>
        <end position="69"/>
    </location>
</feature>
<dbReference type="EMBL" id="BAAAHB010000012">
    <property type="protein sequence ID" value="GAA0454845.1"/>
    <property type="molecule type" value="Genomic_DNA"/>
</dbReference>
<protein>
    <submittedName>
        <fullName evidence="2">Uncharacterized protein</fullName>
    </submittedName>
</protein>
<organism evidence="2 3">
    <name type="scientific">Streptomyces stramineus</name>
    <dbReference type="NCBI Taxonomy" id="173861"/>
    <lineage>
        <taxon>Bacteria</taxon>
        <taxon>Bacillati</taxon>
        <taxon>Actinomycetota</taxon>
        <taxon>Actinomycetes</taxon>
        <taxon>Kitasatosporales</taxon>
        <taxon>Streptomycetaceae</taxon>
        <taxon>Streptomyces</taxon>
    </lineage>
</organism>
<evidence type="ECO:0000256" key="1">
    <source>
        <dbReference type="SAM" id="MobiDB-lite"/>
    </source>
</evidence>
<evidence type="ECO:0000313" key="3">
    <source>
        <dbReference type="Proteomes" id="UP001499895"/>
    </source>
</evidence>
<feature type="compositionally biased region" description="Low complexity" evidence="1">
    <location>
        <begin position="34"/>
        <end position="45"/>
    </location>
</feature>
<dbReference type="Proteomes" id="UP001499895">
    <property type="component" value="Unassembled WGS sequence"/>
</dbReference>
<comment type="caution">
    <text evidence="2">The sequence shown here is derived from an EMBL/GenBank/DDBJ whole genome shotgun (WGS) entry which is preliminary data.</text>
</comment>
<gene>
    <name evidence="2" type="ORF">GCM10009544_16990</name>
</gene>
<proteinExistence type="predicted"/>
<reference evidence="2 3" key="1">
    <citation type="journal article" date="2019" name="Int. J. Syst. Evol. Microbiol.">
        <title>The Global Catalogue of Microorganisms (GCM) 10K type strain sequencing project: providing services to taxonomists for standard genome sequencing and annotation.</title>
        <authorList>
            <consortium name="The Broad Institute Genomics Platform"/>
            <consortium name="The Broad Institute Genome Sequencing Center for Infectious Disease"/>
            <person name="Wu L."/>
            <person name="Ma J."/>
        </authorList>
    </citation>
    <scope>NUCLEOTIDE SEQUENCE [LARGE SCALE GENOMIC DNA]</scope>
    <source>
        <strain evidence="2 3">JCM 10649</strain>
    </source>
</reference>
<accession>A0ABN0ZPN0</accession>
<keyword evidence="3" id="KW-1185">Reference proteome</keyword>
<sequence length="69" mass="7479">MRTVSGVTRSRREISMIECPSEHCSLRSPRLREQAAAQGESTAAAPWADRLPELPARSLDSDATGEVIA</sequence>
<name>A0ABN0ZPN0_9ACTN</name>
<evidence type="ECO:0000313" key="2">
    <source>
        <dbReference type="EMBL" id="GAA0454845.1"/>
    </source>
</evidence>